<dbReference type="Gene3D" id="2.60.120.200">
    <property type="match status" value="1"/>
</dbReference>
<dbReference type="GO" id="GO:0005975">
    <property type="term" value="P:carbohydrate metabolic process"/>
    <property type="evidence" value="ECO:0007669"/>
    <property type="project" value="InterPro"/>
</dbReference>
<dbReference type="Proteomes" id="UP000054302">
    <property type="component" value="Unassembled WGS sequence"/>
</dbReference>
<dbReference type="InterPro" id="IPR013320">
    <property type="entry name" value="ConA-like_dom_sf"/>
</dbReference>
<dbReference type="OMA" id="WSTHRLD"/>
<evidence type="ECO:0000313" key="4">
    <source>
        <dbReference type="Proteomes" id="UP000054302"/>
    </source>
</evidence>
<dbReference type="SUPFAM" id="SSF49899">
    <property type="entry name" value="Concanavalin A-like lectins/glucanases"/>
    <property type="match status" value="1"/>
</dbReference>
<accession>A0A0D1Y7R9</accession>
<dbReference type="CDD" id="cd00413">
    <property type="entry name" value="Glyco_hydrolase_16"/>
    <property type="match status" value="1"/>
</dbReference>
<feature type="domain" description="GH16" evidence="2">
    <location>
        <begin position="61"/>
        <end position="308"/>
    </location>
</feature>
<dbReference type="PROSITE" id="PS51762">
    <property type="entry name" value="GH16_2"/>
    <property type="match status" value="1"/>
</dbReference>
<keyword evidence="1" id="KW-0732">Signal</keyword>
<organism evidence="3 4">
    <name type="scientific">Exophiala mesophila</name>
    <name type="common">Black yeast-like fungus</name>
    <dbReference type="NCBI Taxonomy" id="212818"/>
    <lineage>
        <taxon>Eukaryota</taxon>
        <taxon>Fungi</taxon>
        <taxon>Dikarya</taxon>
        <taxon>Ascomycota</taxon>
        <taxon>Pezizomycotina</taxon>
        <taxon>Eurotiomycetes</taxon>
        <taxon>Chaetothyriomycetidae</taxon>
        <taxon>Chaetothyriales</taxon>
        <taxon>Herpotrichiellaceae</taxon>
        <taxon>Exophiala</taxon>
    </lineage>
</organism>
<name>A0A0D1Y7R9_EXOME</name>
<evidence type="ECO:0000259" key="2">
    <source>
        <dbReference type="PROSITE" id="PS51762"/>
    </source>
</evidence>
<dbReference type="PANTHER" id="PTHR38121:SF4">
    <property type="entry name" value="GH16 DOMAIN-CONTAINING PROTEIN-RELATED"/>
    <property type="match status" value="1"/>
</dbReference>
<evidence type="ECO:0000256" key="1">
    <source>
        <dbReference type="SAM" id="SignalP"/>
    </source>
</evidence>
<feature type="chain" id="PRO_5002246718" description="GH16 domain-containing protein" evidence="1">
    <location>
        <begin position="19"/>
        <end position="361"/>
    </location>
</feature>
<dbReference type="GO" id="GO:0004553">
    <property type="term" value="F:hydrolase activity, hydrolyzing O-glycosyl compounds"/>
    <property type="evidence" value="ECO:0007669"/>
    <property type="project" value="InterPro"/>
</dbReference>
<feature type="signal peptide" evidence="1">
    <location>
        <begin position="1"/>
        <end position="18"/>
    </location>
</feature>
<dbReference type="RefSeq" id="XP_016228390.1">
    <property type="nucleotide sequence ID" value="XM_016364741.1"/>
</dbReference>
<sequence length="361" mass="40225">MLGLTIVALAFVDLRTEASFAPELPAPLASRSDSNCDLYIVSGHDADPFENHRFWDFRDLGDYVTSEPPSITPDQDEGMENVTSHYFSQAAFSDAWKIRNGIRNPESEVPMIYSAQNAYLSTDPDSGGTQTYLTLRTTRLQDFQSVVQLASRDENILYASMRARMKIIPDDMDNGNVATGAVLGFFTYASDTQESDIEILTRDPMDTVSFANQPASPTTPGVSRKFQIPGGKNWTEWVDYRLDWLEGRSFWYMDDELLFQTTNSTPTEPSQLMLNLWSNGQSFSGRMRLNREVYVGVQWIETVFNLGNVPDETNGQTRCLVDSVATKGVPELIQSSEVSPLAVSTAVRALGIAVLSFIILT</sequence>
<dbReference type="GeneID" id="27318477"/>
<dbReference type="EMBL" id="KN847520">
    <property type="protein sequence ID" value="KIV96816.1"/>
    <property type="molecule type" value="Genomic_DNA"/>
</dbReference>
<dbReference type="Pfam" id="PF00722">
    <property type="entry name" value="Glyco_hydro_16"/>
    <property type="match status" value="1"/>
</dbReference>
<evidence type="ECO:0000313" key="3">
    <source>
        <dbReference type="EMBL" id="KIV96816.1"/>
    </source>
</evidence>
<gene>
    <name evidence="3" type="ORF">PV10_00632</name>
</gene>
<dbReference type="OrthoDB" id="4388755at2759"/>
<dbReference type="HOGENOM" id="CLU_039765_0_1_1"/>
<keyword evidence="4" id="KW-1185">Reference proteome</keyword>
<proteinExistence type="predicted"/>
<reference evidence="3 4" key="1">
    <citation type="submission" date="2015-01" db="EMBL/GenBank/DDBJ databases">
        <title>The Genome Sequence of Exophiala mesophila CBS40295.</title>
        <authorList>
            <consortium name="The Broad Institute Genomics Platform"/>
            <person name="Cuomo C."/>
            <person name="de Hoog S."/>
            <person name="Gorbushina A."/>
            <person name="Stielow B."/>
            <person name="Teixiera M."/>
            <person name="Abouelleil A."/>
            <person name="Chapman S.B."/>
            <person name="Priest M."/>
            <person name="Young S.K."/>
            <person name="Wortman J."/>
            <person name="Nusbaum C."/>
            <person name="Birren B."/>
        </authorList>
    </citation>
    <scope>NUCLEOTIDE SEQUENCE [LARGE SCALE GENOMIC DNA]</scope>
    <source>
        <strain evidence="3 4">CBS 40295</strain>
    </source>
</reference>
<protein>
    <recommendedName>
        <fullName evidence="2">GH16 domain-containing protein</fullName>
    </recommendedName>
</protein>
<dbReference type="PANTHER" id="PTHR38121">
    <property type="entry name" value="GH16 DOMAIN-CONTAINING PROTEIN"/>
    <property type="match status" value="1"/>
</dbReference>
<dbReference type="AlphaFoldDB" id="A0A0D1Y7R9"/>
<dbReference type="InterPro" id="IPR000757">
    <property type="entry name" value="Beta-glucanase-like"/>
</dbReference>
<dbReference type="VEuPathDB" id="FungiDB:PV10_00632"/>
<dbReference type="STRING" id="212818.A0A0D1Y7R9"/>